<dbReference type="InterPro" id="IPR012337">
    <property type="entry name" value="RNaseH-like_sf"/>
</dbReference>
<evidence type="ECO:0000313" key="9">
    <source>
        <dbReference type="Proteomes" id="UP000316079"/>
    </source>
</evidence>
<comment type="caution">
    <text evidence="8">The sequence shown here is derived from an EMBL/GenBank/DDBJ whole genome shotgun (WGS) entry which is preliminary data.</text>
</comment>
<dbReference type="EMBL" id="SRMA01025977">
    <property type="protein sequence ID" value="TRY89460.1"/>
    <property type="molecule type" value="Genomic_DNA"/>
</dbReference>
<keyword evidence="5" id="KW-0539">Nucleus</keyword>
<dbReference type="Proteomes" id="UP000316079">
    <property type="component" value="Unassembled WGS sequence"/>
</dbReference>
<evidence type="ECO:0000256" key="2">
    <source>
        <dbReference type="ARBA" id="ARBA00022722"/>
    </source>
</evidence>
<dbReference type="InterPro" id="IPR036397">
    <property type="entry name" value="RNaseH_sf"/>
</dbReference>
<dbReference type="AlphaFoldDB" id="A0A553QHP9"/>
<dbReference type="InterPro" id="IPR047021">
    <property type="entry name" value="REXO1/3/4-like"/>
</dbReference>
<keyword evidence="3" id="KW-0378">Hydrolase</keyword>
<dbReference type="CDD" id="cd06149">
    <property type="entry name" value="ISG20"/>
    <property type="match status" value="1"/>
</dbReference>
<evidence type="ECO:0000259" key="7">
    <source>
        <dbReference type="SMART" id="SM00479"/>
    </source>
</evidence>
<proteinExistence type="predicted"/>
<keyword evidence="9" id="KW-1185">Reference proteome</keyword>
<dbReference type="GO" id="GO:0005730">
    <property type="term" value="C:nucleolus"/>
    <property type="evidence" value="ECO:0007669"/>
    <property type="project" value="UniProtKB-ARBA"/>
</dbReference>
<feature type="compositionally biased region" description="Basic residues" evidence="6">
    <location>
        <begin position="19"/>
        <end position="31"/>
    </location>
</feature>
<reference evidence="8 9" key="1">
    <citation type="journal article" date="2019" name="Sci. Data">
        <title>Hybrid genome assembly and annotation of Danionella translucida.</title>
        <authorList>
            <person name="Kadobianskyi M."/>
            <person name="Schulze L."/>
            <person name="Schuelke M."/>
            <person name="Judkewitz B."/>
        </authorList>
    </citation>
    <scope>NUCLEOTIDE SEQUENCE [LARGE SCALE GENOMIC DNA]</scope>
    <source>
        <strain evidence="8 9">Bolton</strain>
    </source>
</reference>
<evidence type="ECO:0000256" key="1">
    <source>
        <dbReference type="ARBA" id="ARBA00004123"/>
    </source>
</evidence>
<evidence type="ECO:0000313" key="8">
    <source>
        <dbReference type="EMBL" id="TRY89460.1"/>
    </source>
</evidence>
<dbReference type="InterPro" id="IPR037433">
    <property type="entry name" value="ISG20_DEDDh"/>
</dbReference>
<sequence length="294" mass="33350">MSQIMINAVCKPSKQERAKKSKGNYKHERFQRRRQFLQSKGFLKDKQNQWKKKKNKNNKYNGNYKAKPSAVFSQFTCNLPSTSIELTQKPTSSLPSFASSSQSDQTQRPVPGSYKYVALDCEMVGSGPKGCQSELGRCSVVSYDGDVIYDKFIKPCNPVTDFRTRWSGIKYKDLVNATPFNVARKEILKILAGKVVVGHAIRNDFKVLMYFHPREQTRDTSEIPLLNKKGGFPENQNISLKKLTKTILNKDIQKGKCGHSSVEDARATMELYKVVESDWEQTLASQTVGQSNEK</sequence>
<evidence type="ECO:0000256" key="4">
    <source>
        <dbReference type="ARBA" id="ARBA00022839"/>
    </source>
</evidence>
<keyword evidence="4" id="KW-0269">Exonuclease</keyword>
<dbReference type="SMART" id="SM00479">
    <property type="entry name" value="EXOIII"/>
    <property type="match status" value="1"/>
</dbReference>
<dbReference type="GO" id="GO:0003676">
    <property type="term" value="F:nucleic acid binding"/>
    <property type="evidence" value="ECO:0007669"/>
    <property type="project" value="InterPro"/>
</dbReference>
<dbReference type="PANTHER" id="PTHR12801:SF78">
    <property type="entry name" value="INTERFERON-STIMULATED 20 KDA EXONUCLEASE-LIKE 2"/>
    <property type="match status" value="1"/>
</dbReference>
<feature type="region of interest" description="Disordered" evidence="6">
    <location>
        <begin position="36"/>
        <end position="63"/>
    </location>
</feature>
<evidence type="ECO:0000256" key="6">
    <source>
        <dbReference type="SAM" id="MobiDB-lite"/>
    </source>
</evidence>
<dbReference type="GO" id="GO:0000175">
    <property type="term" value="F:3'-5'-RNA exonuclease activity"/>
    <property type="evidence" value="ECO:0007669"/>
    <property type="project" value="InterPro"/>
</dbReference>
<evidence type="ECO:0000256" key="3">
    <source>
        <dbReference type="ARBA" id="ARBA00022801"/>
    </source>
</evidence>
<dbReference type="Pfam" id="PF00929">
    <property type="entry name" value="RNase_T"/>
    <property type="match status" value="1"/>
</dbReference>
<comment type="subcellular location">
    <subcellularLocation>
        <location evidence="1">Nucleus</location>
    </subcellularLocation>
</comment>
<accession>A0A553QHP9</accession>
<evidence type="ECO:0000256" key="5">
    <source>
        <dbReference type="ARBA" id="ARBA00023242"/>
    </source>
</evidence>
<dbReference type="FunFam" id="3.30.420.10:FF:000007">
    <property type="entry name" value="Interferon-stimulated exonuclease gene 20"/>
    <property type="match status" value="1"/>
</dbReference>
<feature type="domain" description="Exonuclease" evidence="7">
    <location>
        <begin position="115"/>
        <end position="281"/>
    </location>
</feature>
<protein>
    <recommendedName>
        <fullName evidence="7">Exonuclease domain-containing protein</fullName>
    </recommendedName>
</protein>
<name>A0A553QHP9_9TELE</name>
<dbReference type="InterPro" id="IPR013520">
    <property type="entry name" value="Ribonucl_H"/>
</dbReference>
<dbReference type="PANTHER" id="PTHR12801">
    <property type="entry name" value="RNA EXONUCLEASE REXO1 / RECO3 FAMILY MEMBER-RELATED"/>
    <property type="match status" value="1"/>
</dbReference>
<dbReference type="SUPFAM" id="SSF53098">
    <property type="entry name" value="Ribonuclease H-like"/>
    <property type="match status" value="1"/>
</dbReference>
<dbReference type="OrthoDB" id="16516at2759"/>
<dbReference type="Gene3D" id="3.30.420.10">
    <property type="entry name" value="Ribonuclease H-like superfamily/Ribonuclease H"/>
    <property type="match status" value="1"/>
</dbReference>
<dbReference type="STRING" id="623744.A0A553QHP9"/>
<keyword evidence="2" id="KW-0540">Nuclease</keyword>
<gene>
    <name evidence="8" type="ORF">DNTS_016052</name>
</gene>
<organism evidence="8 9">
    <name type="scientific">Danionella cerebrum</name>
    <dbReference type="NCBI Taxonomy" id="2873325"/>
    <lineage>
        <taxon>Eukaryota</taxon>
        <taxon>Metazoa</taxon>
        <taxon>Chordata</taxon>
        <taxon>Craniata</taxon>
        <taxon>Vertebrata</taxon>
        <taxon>Euteleostomi</taxon>
        <taxon>Actinopterygii</taxon>
        <taxon>Neopterygii</taxon>
        <taxon>Teleostei</taxon>
        <taxon>Ostariophysi</taxon>
        <taxon>Cypriniformes</taxon>
        <taxon>Danionidae</taxon>
        <taxon>Danioninae</taxon>
        <taxon>Danionella</taxon>
    </lineage>
</organism>
<feature type="region of interest" description="Disordered" evidence="6">
    <location>
        <begin position="12"/>
        <end position="31"/>
    </location>
</feature>